<feature type="compositionally biased region" description="Polar residues" evidence="1">
    <location>
        <begin position="74"/>
        <end position="96"/>
    </location>
</feature>
<protein>
    <submittedName>
        <fullName evidence="2">Uncharacterized protein</fullName>
    </submittedName>
</protein>
<dbReference type="EMBL" id="SRLO01000243">
    <property type="protein sequence ID" value="TNN64981.1"/>
    <property type="molecule type" value="Genomic_DNA"/>
</dbReference>
<evidence type="ECO:0000256" key="1">
    <source>
        <dbReference type="SAM" id="MobiDB-lite"/>
    </source>
</evidence>
<gene>
    <name evidence="2" type="ORF">EYF80_024865</name>
</gene>
<keyword evidence="3" id="KW-1185">Reference proteome</keyword>
<sequence length="106" mass="11792">MLRGSENNFKHEMGKPKRKLCFLKKSTLEQADKRVACAFQVFCINPCYVTSKRLNRELGSAVGALRDIRRGEGASSSRQLPTVSVSQSVPKTTESDASWDAVTERV</sequence>
<reference evidence="2 3" key="1">
    <citation type="submission" date="2019-03" db="EMBL/GenBank/DDBJ databases">
        <title>First draft genome of Liparis tanakae, snailfish: a comprehensive survey of snailfish specific genes.</title>
        <authorList>
            <person name="Kim W."/>
            <person name="Song I."/>
            <person name="Jeong J.-H."/>
            <person name="Kim D."/>
            <person name="Kim S."/>
            <person name="Ryu S."/>
            <person name="Song J.Y."/>
            <person name="Lee S.K."/>
        </authorList>
    </citation>
    <scope>NUCLEOTIDE SEQUENCE [LARGE SCALE GENOMIC DNA]</scope>
    <source>
        <tissue evidence="2">Muscle</tissue>
    </source>
</reference>
<feature type="region of interest" description="Disordered" evidence="1">
    <location>
        <begin position="70"/>
        <end position="106"/>
    </location>
</feature>
<dbReference type="AlphaFoldDB" id="A0A4Z2HH96"/>
<evidence type="ECO:0000313" key="3">
    <source>
        <dbReference type="Proteomes" id="UP000314294"/>
    </source>
</evidence>
<evidence type="ECO:0000313" key="2">
    <source>
        <dbReference type="EMBL" id="TNN64981.1"/>
    </source>
</evidence>
<proteinExistence type="predicted"/>
<dbReference type="Proteomes" id="UP000314294">
    <property type="component" value="Unassembled WGS sequence"/>
</dbReference>
<organism evidence="2 3">
    <name type="scientific">Liparis tanakae</name>
    <name type="common">Tanaka's snailfish</name>
    <dbReference type="NCBI Taxonomy" id="230148"/>
    <lineage>
        <taxon>Eukaryota</taxon>
        <taxon>Metazoa</taxon>
        <taxon>Chordata</taxon>
        <taxon>Craniata</taxon>
        <taxon>Vertebrata</taxon>
        <taxon>Euteleostomi</taxon>
        <taxon>Actinopterygii</taxon>
        <taxon>Neopterygii</taxon>
        <taxon>Teleostei</taxon>
        <taxon>Neoteleostei</taxon>
        <taxon>Acanthomorphata</taxon>
        <taxon>Eupercaria</taxon>
        <taxon>Perciformes</taxon>
        <taxon>Cottioidei</taxon>
        <taxon>Cottales</taxon>
        <taxon>Liparidae</taxon>
        <taxon>Liparis</taxon>
    </lineage>
</organism>
<name>A0A4Z2HH96_9TELE</name>
<comment type="caution">
    <text evidence="2">The sequence shown here is derived from an EMBL/GenBank/DDBJ whole genome shotgun (WGS) entry which is preliminary data.</text>
</comment>
<accession>A0A4Z2HH96</accession>